<feature type="transmembrane region" description="Helical" evidence="1">
    <location>
        <begin position="52"/>
        <end position="71"/>
    </location>
</feature>
<evidence type="ECO:0000313" key="3">
    <source>
        <dbReference type="Proteomes" id="UP000035526"/>
    </source>
</evidence>
<sequence>MIEKQKIDYDKNPIEIKDYNTLFYFIVMAMLIPILIYIFWFNSGGLSKDSLFRNIVIIIPLCMYPFLSAYLKSKGKRKVILTRDSIKFIHENKIIEEIKISEITEIKKTFNNIYHKSQKLNELRLFFMYLLIFVIVISQELYNILLVIPLFHLFILFVKYFFHKMKDKEYKYRLFDSILVYSGDKFINILPITSKQFEEVRKYFLDNGLGDIQNKKIYFELMGHLYEKIDLDKH</sequence>
<keyword evidence="1" id="KW-0812">Transmembrane</keyword>
<name>A0A837J401_9BACT</name>
<proteinExistence type="predicted"/>
<keyword evidence="1" id="KW-0472">Membrane</keyword>
<evidence type="ECO:0000313" key="2">
    <source>
        <dbReference type="EMBL" id="KLE00040.1"/>
    </source>
</evidence>
<dbReference type="Proteomes" id="UP000035526">
    <property type="component" value="Unassembled WGS sequence"/>
</dbReference>
<feature type="transmembrane region" description="Helical" evidence="1">
    <location>
        <begin position="144"/>
        <end position="162"/>
    </location>
</feature>
<dbReference type="RefSeq" id="WP_046992022.1">
    <property type="nucleotide sequence ID" value="NZ_JAIS01000090.1"/>
</dbReference>
<organism evidence="2 3">
    <name type="scientific">Aliarcobacter butzleri L351</name>
    <dbReference type="NCBI Taxonomy" id="1447259"/>
    <lineage>
        <taxon>Bacteria</taxon>
        <taxon>Pseudomonadati</taxon>
        <taxon>Campylobacterota</taxon>
        <taxon>Epsilonproteobacteria</taxon>
        <taxon>Campylobacterales</taxon>
        <taxon>Arcobacteraceae</taxon>
        <taxon>Aliarcobacter</taxon>
    </lineage>
</organism>
<evidence type="ECO:0000256" key="1">
    <source>
        <dbReference type="SAM" id="Phobius"/>
    </source>
</evidence>
<protein>
    <submittedName>
        <fullName evidence="2">Uncharacterized protein</fullName>
    </submittedName>
</protein>
<feature type="transmembrane region" description="Helical" evidence="1">
    <location>
        <begin position="21"/>
        <end position="40"/>
    </location>
</feature>
<reference evidence="2 3" key="1">
    <citation type="submission" date="2014-01" db="EMBL/GenBank/DDBJ databases">
        <title>Development of a Comparative Genomic Fingerprinting Assay for High Resolution Genotyping of Arcobacter butzleri.</title>
        <authorList>
            <person name="Webb A.L."/>
            <person name="Inglis G.D."/>
            <person name="Kruczkiewicz P."/>
            <person name="Selinger L.B."/>
            <person name="Taboada E.N."/>
        </authorList>
    </citation>
    <scope>NUCLEOTIDE SEQUENCE [LARGE SCALE GENOMIC DNA]</scope>
    <source>
        <strain evidence="2 3">L351</strain>
    </source>
</reference>
<keyword evidence="1" id="KW-1133">Transmembrane helix</keyword>
<gene>
    <name evidence="2" type="ORF">AF76_08535</name>
</gene>
<comment type="caution">
    <text evidence="2">The sequence shown here is derived from an EMBL/GenBank/DDBJ whole genome shotgun (WGS) entry which is preliminary data.</text>
</comment>
<accession>A0A837J401</accession>
<dbReference type="AlphaFoldDB" id="A0A837J401"/>
<feature type="transmembrane region" description="Helical" evidence="1">
    <location>
        <begin position="123"/>
        <end position="138"/>
    </location>
</feature>
<dbReference type="EMBL" id="JAIS01000090">
    <property type="protein sequence ID" value="KLE00040.1"/>
    <property type="molecule type" value="Genomic_DNA"/>
</dbReference>